<comment type="subcellular location">
    <subcellularLocation>
        <location evidence="1">Membrane</location>
    </subcellularLocation>
</comment>
<evidence type="ECO:0000256" key="2">
    <source>
        <dbReference type="ARBA" id="ARBA00022448"/>
    </source>
</evidence>
<evidence type="ECO:0000256" key="8">
    <source>
        <dbReference type="SAM" id="Phobius"/>
    </source>
</evidence>
<dbReference type="PANTHER" id="PTHR47797">
    <property type="entry name" value="DEHYDROGENASE, PUTATIVE (AFU_ORTHOLOGUE AFUA_8G05805)-RELATED"/>
    <property type="match status" value="1"/>
</dbReference>
<evidence type="ECO:0000256" key="5">
    <source>
        <dbReference type="ARBA" id="ARBA00022989"/>
    </source>
</evidence>
<keyword evidence="4" id="KW-0249">Electron transport</keyword>
<dbReference type="GO" id="GO:0016020">
    <property type="term" value="C:membrane"/>
    <property type="evidence" value="ECO:0007669"/>
    <property type="project" value="UniProtKB-SubCell"/>
</dbReference>
<reference evidence="10" key="1">
    <citation type="journal article" date="2021" name="IMA Fungus">
        <title>Genomic characterization of three marine fungi, including Emericellopsis atlantica sp. nov. with signatures of a generalist lifestyle and marine biomass degradation.</title>
        <authorList>
            <person name="Hagestad O.C."/>
            <person name="Hou L."/>
            <person name="Andersen J.H."/>
            <person name="Hansen E.H."/>
            <person name="Altermark B."/>
            <person name="Li C."/>
            <person name="Kuhnert E."/>
            <person name="Cox R.J."/>
            <person name="Crous P.W."/>
            <person name="Spatafora J.W."/>
            <person name="Lail K."/>
            <person name="Amirebrahimi M."/>
            <person name="Lipzen A."/>
            <person name="Pangilinan J."/>
            <person name="Andreopoulos W."/>
            <person name="Hayes R.D."/>
            <person name="Ng V."/>
            <person name="Grigoriev I.V."/>
            <person name="Jackson S.A."/>
            <person name="Sutton T.D.S."/>
            <person name="Dobson A.D.W."/>
            <person name="Rama T."/>
        </authorList>
    </citation>
    <scope>NUCLEOTIDE SEQUENCE</scope>
    <source>
        <strain evidence="10">TS7</strain>
    </source>
</reference>
<feature type="compositionally biased region" description="Low complexity" evidence="7">
    <location>
        <begin position="638"/>
        <end position="652"/>
    </location>
</feature>
<feature type="compositionally biased region" description="Basic and acidic residues" evidence="7">
    <location>
        <begin position="321"/>
        <end position="330"/>
    </location>
</feature>
<keyword evidence="5 8" id="KW-1133">Transmembrane helix</keyword>
<dbReference type="GeneID" id="70297818"/>
<sequence>MAPTGDEFSSPGSVTYDSETMVVGDGTWDFSKNTFLLPNLEGFNFDTMRYNGMGNRFSTLTQYHSIILAHGILAALVFLLFVPTAIFVVRFHTGRPGFAVRFHARLQIVSGLLLIVVFILGFLAVGPSRALSNPHHGIGVAIFVVFVLQFVGGRIIYRIQKAHSLRVTLHQWGGRTIALLGMIQIPLGLTLYGAPKYLFILYAVWMAFLLLVYFILNFRAGSRRELLIEPTRSEIGRSEIGGARSEARTRVTDSEYFSEHRDDGHNKWKWLGPLAAGGAAWWWSKGRGKGARDRSRTPSPSGRRRGPEVVPSRRGSASYYESDKYTDVTPRRKSGGGGGGMMRALGGAAAFVGAGKLFNNYMDKRRGGYDDEYSAVSTETPRRYPPGRGIPPSDMSSELTEDIRGDPTATSLLSPPPGERAAMAGALGAADSRVGSQRHAHPRGPPPARRPGARRSFDDSEYSSYVSPSRRPVDAEGSRGGGMGKGILGGIGLGWIGKKMADRKARKEEQRRMDEEDDMRSGLTDSRYTGDGYPSPTRKPARRPTVRRPTGYPPPSAPTEMTESSILTEEPSTVAPMPPRASGPSSHARSRSRSQRNIAPVAMPAMPPDHSETESSYVSDARPRRRESSKRRKEGERASAAAAARASELAAEQDVERERYGSPNSNPVSVKLKMHDDRDRNVTLRRLTEEEARAARGRSRADSESNLSEYDSPSQGRTRYRRGSSHRRAESAAERRVEDERDTLAPLSPPNPAFAKGRRNKDSAYYSGAQPGPSGTSAAAGQTVSSLGSLASPESHGTWSQMSPSPSGPPAVEKPGPGSAADNRRRRRQERRRGSSAQPSAADMFD</sequence>
<gene>
    <name evidence="10" type="ORF">F5Z01DRAFT_744256</name>
</gene>
<accession>A0A9P7ZJM7</accession>
<evidence type="ECO:0000313" key="10">
    <source>
        <dbReference type="EMBL" id="KAG9252708.1"/>
    </source>
</evidence>
<evidence type="ECO:0000313" key="11">
    <source>
        <dbReference type="Proteomes" id="UP000887229"/>
    </source>
</evidence>
<dbReference type="AlphaFoldDB" id="A0A9P7ZJM7"/>
<keyword evidence="11" id="KW-1185">Reference proteome</keyword>
<keyword evidence="3 8" id="KW-0812">Transmembrane</keyword>
<feature type="compositionally biased region" description="Polar residues" evidence="7">
    <location>
        <begin position="795"/>
        <end position="805"/>
    </location>
</feature>
<feature type="compositionally biased region" description="Basic residues" evidence="7">
    <location>
        <begin position="623"/>
        <end position="632"/>
    </location>
</feature>
<feature type="domain" description="Cytochrome b561" evidence="9">
    <location>
        <begin position="69"/>
        <end position="189"/>
    </location>
</feature>
<proteinExistence type="predicted"/>
<feature type="compositionally biased region" description="Basic and acidic residues" evidence="7">
    <location>
        <begin position="673"/>
        <end position="703"/>
    </location>
</feature>
<evidence type="ECO:0000259" key="9">
    <source>
        <dbReference type="SMART" id="SM00665"/>
    </source>
</evidence>
<dbReference type="PANTHER" id="PTHR47797:SF3">
    <property type="entry name" value="CYTOCHROME B561 DOMAIN-CONTAINING PROTEIN"/>
    <property type="match status" value="1"/>
</dbReference>
<dbReference type="Proteomes" id="UP000887229">
    <property type="component" value="Unassembled WGS sequence"/>
</dbReference>
<organism evidence="10 11">
    <name type="scientific">Emericellopsis atlantica</name>
    <dbReference type="NCBI Taxonomy" id="2614577"/>
    <lineage>
        <taxon>Eukaryota</taxon>
        <taxon>Fungi</taxon>
        <taxon>Dikarya</taxon>
        <taxon>Ascomycota</taxon>
        <taxon>Pezizomycotina</taxon>
        <taxon>Sordariomycetes</taxon>
        <taxon>Hypocreomycetidae</taxon>
        <taxon>Hypocreales</taxon>
        <taxon>Bionectriaceae</taxon>
        <taxon>Emericellopsis</taxon>
    </lineage>
</organism>
<feature type="transmembrane region" description="Helical" evidence="8">
    <location>
        <begin position="200"/>
        <end position="218"/>
    </location>
</feature>
<keyword evidence="2" id="KW-0813">Transport</keyword>
<feature type="compositionally biased region" description="Low complexity" evidence="7">
    <location>
        <begin position="421"/>
        <end position="430"/>
    </location>
</feature>
<evidence type="ECO:0000256" key="6">
    <source>
        <dbReference type="ARBA" id="ARBA00023136"/>
    </source>
</evidence>
<dbReference type="EMBL" id="MU251261">
    <property type="protein sequence ID" value="KAG9252708.1"/>
    <property type="molecule type" value="Genomic_DNA"/>
</dbReference>
<feature type="compositionally biased region" description="Polar residues" evidence="7">
    <location>
        <begin position="706"/>
        <end position="715"/>
    </location>
</feature>
<feature type="compositionally biased region" description="Polar residues" evidence="7">
    <location>
        <begin position="773"/>
        <end position="789"/>
    </location>
</feature>
<keyword evidence="6 8" id="KW-0472">Membrane</keyword>
<evidence type="ECO:0000256" key="3">
    <source>
        <dbReference type="ARBA" id="ARBA00022692"/>
    </source>
</evidence>
<protein>
    <recommendedName>
        <fullName evidence="9">Cytochrome b561 domain-containing protein</fullName>
    </recommendedName>
</protein>
<dbReference type="OrthoDB" id="19261at2759"/>
<feature type="compositionally biased region" description="Polar residues" evidence="7">
    <location>
        <begin position="559"/>
        <end position="571"/>
    </location>
</feature>
<feature type="compositionally biased region" description="Basic and acidic residues" evidence="7">
    <location>
        <begin position="499"/>
        <end position="514"/>
    </location>
</feature>
<evidence type="ECO:0000256" key="4">
    <source>
        <dbReference type="ARBA" id="ARBA00022982"/>
    </source>
</evidence>
<feature type="region of interest" description="Disordered" evidence="7">
    <location>
        <begin position="285"/>
        <end position="338"/>
    </location>
</feature>
<feature type="transmembrane region" description="Helical" evidence="8">
    <location>
        <begin position="138"/>
        <end position="157"/>
    </location>
</feature>
<dbReference type="InterPro" id="IPR006593">
    <property type="entry name" value="Cyt_b561/ferric_Rdtase_TM"/>
</dbReference>
<feature type="compositionally biased region" description="Gly residues" evidence="7">
    <location>
        <begin position="478"/>
        <end position="495"/>
    </location>
</feature>
<dbReference type="Gene3D" id="1.20.120.1770">
    <property type="match status" value="1"/>
</dbReference>
<feature type="compositionally biased region" description="Basic and acidic residues" evidence="7">
    <location>
        <begin position="727"/>
        <end position="743"/>
    </location>
</feature>
<evidence type="ECO:0000256" key="7">
    <source>
        <dbReference type="SAM" id="MobiDB-lite"/>
    </source>
</evidence>
<dbReference type="RefSeq" id="XP_046116632.1">
    <property type="nucleotide sequence ID" value="XM_046266915.1"/>
</dbReference>
<evidence type="ECO:0000256" key="1">
    <source>
        <dbReference type="ARBA" id="ARBA00004370"/>
    </source>
</evidence>
<dbReference type="SMART" id="SM00665">
    <property type="entry name" value="B561"/>
    <property type="match status" value="1"/>
</dbReference>
<dbReference type="CDD" id="cd08760">
    <property type="entry name" value="Cyt_b561_FRRS1_like"/>
    <property type="match status" value="1"/>
</dbReference>
<feature type="region of interest" description="Disordered" evidence="7">
    <location>
        <begin position="368"/>
        <end position="846"/>
    </location>
</feature>
<feature type="transmembrane region" description="Helical" evidence="8">
    <location>
        <begin position="108"/>
        <end position="126"/>
    </location>
</feature>
<name>A0A9P7ZJM7_9HYPO</name>
<comment type="caution">
    <text evidence="10">The sequence shown here is derived from an EMBL/GenBank/DDBJ whole genome shotgun (WGS) entry which is preliminary data.</text>
</comment>
<feature type="transmembrane region" description="Helical" evidence="8">
    <location>
        <begin position="63"/>
        <end position="88"/>
    </location>
</feature>